<gene>
    <name evidence="7" type="ORF">SAMN05660923_00818</name>
</gene>
<sequence length="466" mass="54620">MVTIEKLAEILATSSKEAEKLLIEPYVDVFFQRERISPKGDGIISNNSWINQFYQEDNLIVMKKLLEEGYMGKIDLIYIDPPFFTKTKYNSKVFLYHEEGEDIIEYFAYDDTWEDGLSSYLKMLCTRLFLMKELLSNKGTIYVHLDYRTVHYVKIIMDQIFGGENFLNEIIWAYKSGGVSKRYYSRKHDNILVYTKGKNYIFNPQKEKSYNRGFKPYGFKGVKEYKDELGWYTLVNLKDVWQIDMVGRTSKERVGYDTQKPEKLLERIILTSSSEDSLVADFFAGSGTTGVVADRLNRKWIMADMGAQSSLTTVKRLVENNSTPFYIYKPNIREEKVGKLCLKRIGIEKNKGINGLHIELDRYEVDLSKINIKDKDRERINEIWTKNSLSLLDFIGIDTDYKGNSPNLRWQYYRNNKRNLDSIINIKIDEIKEGQKIFIRYVDVFGNDNFMIYKIGNDKTILNVLN</sequence>
<dbReference type="InterPro" id="IPR002052">
    <property type="entry name" value="DNA_methylase_N6_adenine_CS"/>
</dbReference>
<evidence type="ECO:0000313" key="7">
    <source>
        <dbReference type="EMBL" id="SDW47798.1"/>
    </source>
</evidence>
<keyword evidence="8" id="KW-1185">Reference proteome</keyword>
<dbReference type="RefSeq" id="WP_159428606.1">
    <property type="nucleotide sequence ID" value="NZ_FNNG01000002.1"/>
</dbReference>
<evidence type="ECO:0000256" key="1">
    <source>
        <dbReference type="ARBA" id="ARBA00006594"/>
    </source>
</evidence>
<name>A0A1H2TVL6_9FIRM</name>
<proteinExistence type="inferred from homology"/>
<evidence type="ECO:0000256" key="3">
    <source>
        <dbReference type="ARBA" id="ARBA00022679"/>
    </source>
</evidence>
<reference evidence="7 8" key="1">
    <citation type="submission" date="2016-10" db="EMBL/GenBank/DDBJ databases">
        <authorList>
            <person name="de Groot N.N."/>
        </authorList>
    </citation>
    <scope>NUCLEOTIDE SEQUENCE [LARGE SCALE GENOMIC DNA]</scope>
    <source>
        <strain evidence="7 8">DSM 23310</strain>
    </source>
</reference>
<dbReference type="OrthoDB" id="9773571at2"/>
<dbReference type="InterPro" id="IPR029063">
    <property type="entry name" value="SAM-dependent_MTases_sf"/>
</dbReference>
<evidence type="ECO:0000256" key="2">
    <source>
        <dbReference type="ARBA" id="ARBA00022603"/>
    </source>
</evidence>
<evidence type="ECO:0000256" key="5">
    <source>
        <dbReference type="ARBA" id="ARBA00022747"/>
    </source>
</evidence>
<evidence type="ECO:0000256" key="4">
    <source>
        <dbReference type="ARBA" id="ARBA00022691"/>
    </source>
</evidence>
<dbReference type="AlphaFoldDB" id="A0A1H2TVL6"/>
<evidence type="ECO:0000313" key="8">
    <source>
        <dbReference type="Proteomes" id="UP000198828"/>
    </source>
</evidence>
<dbReference type="InterPro" id="IPR002941">
    <property type="entry name" value="DNA_methylase_N4/N6"/>
</dbReference>
<organism evidence="7 8">
    <name type="scientific">Tepidimicrobium xylanilyticum</name>
    <dbReference type="NCBI Taxonomy" id="1123352"/>
    <lineage>
        <taxon>Bacteria</taxon>
        <taxon>Bacillati</taxon>
        <taxon>Bacillota</taxon>
        <taxon>Tissierellia</taxon>
        <taxon>Tissierellales</taxon>
        <taxon>Tepidimicrobiaceae</taxon>
        <taxon>Tepidimicrobium</taxon>
    </lineage>
</organism>
<dbReference type="PROSITE" id="PS00092">
    <property type="entry name" value="N6_MTASE"/>
    <property type="match status" value="1"/>
</dbReference>
<dbReference type="GO" id="GO:0009307">
    <property type="term" value="P:DNA restriction-modification system"/>
    <property type="evidence" value="ECO:0007669"/>
    <property type="project" value="UniProtKB-KW"/>
</dbReference>
<dbReference type="Proteomes" id="UP000198828">
    <property type="component" value="Unassembled WGS sequence"/>
</dbReference>
<protein>
    <submittedName>
        <fullName evidence="7">DNA methylase</fullName>
    </submittedName>
</protein>
<accession>A0A1H2TVL6</accession>
<comment type="similarity">
    <text evidence="1">Belongs to the N(4)/N(6)-methyltransferase family.</text>
</comment>
<dbReference type="EMBL" id="FNNG01000002">
    <property type="protein sequence ID" value="SDW47798.1"/>
    <property type="molecule type" value="Genomic_DNA"/>
</dbReference>
<feature type="domain" description="DNA methylase N-4/N-6" evidence="6">
    <location>
        <begin position="74"/>
        <end position="307"/>
    </location>
</feature>
<keyword evidence="4" id="KW-0949">S-adenosyl-L-methionine</keyword>
<evidence type="ECO:0000259" key="6">
    <source>
        <dbReference type="Pfam" id="PF01555"/>
    </source>
</evidence>
<dbReference type="GO" id="GO:0008170">
    <property type="term" value="F:N-methyltransferase activity"/>
    <property type="evidence" value="ECO:0007669"/>
    <property type="project" value="InterPro"/>
</dbReference>
<dbReference type="SUPFAM" id="SSF53335">
    <property type="entry name" value="S-adenosyl-L-methionine-dependent methyltransferases"/>
    <property type="match status" value="1"/>
</dbReference>
<keyword evidence="3" id="KW-0808">Transferase</keyword>
<dbReference type="Pfam" id="PF01555">
    <property type="entry name" value="N6_N4_Mtase"/>
    <property type="match status" value="1"/>
</dbReference>
<keyword evidence="5" id="KW-0680">Restriction system</keyword>
<dbReference type="InterPro" id="IPR002295">
    <property type="entry name" value="N4/N6-MTase_EcoPI_Mod-like"/>
</dbReference>
<dbReference type="Gene3D" id="3.40.50.150">
    <property type="entry name" value="Vaccinia Virus protein VP39"/>
    <property type="match status" value="1"/>
</dbReference>
<dbReference type="GO" id="GO:0003677">
    <property type="term" value="F:DNA binding"/>
    <property type="evidence" value="ECO:0007669"/>
    <property type="project" value="InterPro"/>
</dbReference>
<dbReference type="GO" id="GO:0032259">
    <property type="term" value="P:methylation"/>
    <property type="evidence" value="ECO:0007669"/>
    <property type="project" value="UniProtKB-KW"/>
</dbReference>
<dbReference type="PRINTS" id="PR00506">
    <property type="entry name" value="D21N6MTFRASE"/>
</dbReference>
<keyword evidence="2 7" id="KW-0489">Methyltransferase</keyword>